<dbReference type="AlphaFoldDB" id="A0AAD1UDY1"/>
<accession>A0AAD1UDY1</accession>
<gene>
    <name evidence="1" type="ORF">ECRASSUSDP1_LOCUS4970</name>
</gene>
<proteinExistence type="predicted"/>
<evidence type="ECO:0000313" key="2">
    <source>
        <dbReference type="Proteomes" id="UP001295684"/>
    </source>
</evidence>
<dbReference type="Proteomes" id="UP001295684">
    <property type="component" value="Unassembled WGS sequence"/>
</dbReference>
<organism evidence="1 2">
    <name type="scientific">Euplotes crassus</name>
    <dbReference type="NCBI Taxonomy" id="5936"/>
    <lineage>
        <taxon>Eukaryota</taxon>
        <taxon>Sar</taxon>
        <taxon>Alveolata</taxon>
        <taxon>Ciliophora</taxon>
        <taxon>Intramacronucleata</taxon>
        <taxon>Spirotrichea</taxon>
        <taxon>Hypotrichia</taxon>
        <taxon>Euplotida</taxon>
        <taxon>Euplotidae</taxon>
        <taxon>Moneuplotes</taxon>
    </lineage>
</organism>
<dbReference type="EMBL" id="CAMPGE010004786">
    <property type="protein sequence ID" value="CAI2363634.1"/>
    <property type="molecule type" value="Genomic_DNA"/>
</dbReference>
<reference evidence="1" key="1">
    <citation type="submission" date="2023-07" db="EMBL/GenBank/DDBJ databases">
        <authorList>
            <consortium name="AG Swart"/>
            <person name="Singh M."/>
            <person name="Singh A."/>
            <person name="Seah K."/>
            <person name="Emmerich C."/>
        </authorList>
    </citation>
    <scope>NUCLEOTIDE SEQUENCE</scope>
    <source>
        <strain evidence="1">DP1</strain>
    </source>
</reference>
<comment type="caution">
    <text evidence="1">The sequence shown here is derived from an EMBL/GenBank/DDBJ whole genome shotgun (WGS) entry which is preliminary data.</text>
</comment>
<keyword evidence="2" id="KW-1185">Reference proteome</keyword>
<evidence type="ECO:0000313" key="1">
    <source>
        <dbReference type="EMBL" id="CAI2363634.1"/>
    </source>
</evidence>
<protein>
    <submittedName>
        <fullName evidence="1">Uncharacterized protein</fullName>
    </submittedName>
</protein>
<name>A0AAD1UDY1_EUPCR</name>
<sequence length="123" mass="14151">MKKWMTPEGSRFGFLPRINLLHKAQMCFGAAQSKFMPYLLRFQHGMTVTKTSARLTCIEMKKFFSAAEAKAAFQFSLMNAKELNDEVIMSRLRAINTDKLQSLCSQKLSFLKRSKKEGTKEED</sequence>